<dbReference type="AlphaFoldDB" id="Q4S664"/>
<gene>
    <name evidence="3" type="ORF">GSTENG00023427001</name>
</gene>
<protein>
    <submittedName>
        <fullName evidence="3">(spotted green pufferfish) hypothetical protein</fullName>
    </submittedName>
</protein>
<evidence type="ECO:0000313" key="3">
    <source>
        <dbReference type="EMBL" id="CAG03868.1"/>
    </source>
</evidence>
<reference evidence="3" key="1">
    <citation type="journal article" date="2004" name="Nature">
        <title>Genome duplication in the teleost fish Tetraodon nigroviridis reveals the early vertebrate proto-karyotype.</title>
        <authorList>
            <person name="Jaillon O."/>
            <person name="Aury J.-M."/>
            <person name="Brunet F."/>
            <person name="Petit J.-L."/>
            <person name="Stange-Thomann N."/>
            <person name="Mauceli E."/>
            <person name="Bouneau L."/>
            <person name="Fischer C."/>
            <person name="Ozouf-Costaz C."/>
            <person name="Bernot A."/>
            <person name="Nicaud S."/>
            <person name="Jaffe D."/>
            <person name="Fisher S."/>
            <person name="Lutfalla G."/>
            <person name="Dossat C."/>
            <person name="Segurens B."/>
            <person name="Dasilva C."/>
            <person name="Salanoubat M."/>
            <person name="Levy M."/>
            <person name="Boudet N."/>
            <person name="Castellano S."/>
            <person name="Anthouard V."/>
            <person name="Jubin C."/>
            <person name="Castelli V."/>
            <person name="Katinka M."/>
            <person name="Vacherie B."/>
            <person name="Biemont C."/>
            <person name="Skalli Z."/>
            <person name="Cattolico L."/>
            <person name="Poulain J."/>
            <person name="De Berardinis V."/>
            <person name="Cruaud C."/>
            <person name="Duprat S."/>
            <person name="Brottier P."/>
            <person name="Coutanceau J.-P."/>
            <person name="Gouzy J."/>
            <person name="Parra G."/>
            <person name="Lardier G."/>
            <person name="Chapple C."/>
            <person name="McKernan K.J."/>
            <person name="McEwan P."/>
            <person name="Bosak S."/>
            <person name="Kellis M."/>
            <person name="Volff J.-N."/>
            <person name="Guigo R."/>
            <person name="Zody M.C."/>
            <person name="Mesirov J."/>
            <person name="Lindblad-Toh K."/>
            <person name="Birren B."/>
            <person name="Nusbaum C."/>
            <person name="Kahn D."/>
            <person name="Robinson-Rechavi M."/>
            <person name="Laudet V."/>
            <person name="Schachter V."/>
            <person name="Quetier F."/>
            <person name="Saurin W."/>
            <person name="Scarpelli C."/>
            <person name="Wincker P."/>
            <person name="Lander E.S."/>
            <person name="Weissenbach J."/>
            <person name="Roest Crollius H."/>
        </authorList>
    </citation>
    <scope>NUCLEOTIDE SEQUENCE [LARGE SCALE GENOMIC DNA]</scope>
</reference>
<sequence length="192" mass="21646">MLLLVCLVCLHNAVQVQLLLVGAEVFSQDVRLVAADQRTPHPPTSASSSYIPAQTSWRPASSGGCSSVHGRSVQPCFRVSSECVTSQRPAVPGQHLDMLARRRLRRKSVDAPEVNENIWFLPDLFTSQLGHMSWQVTRVHRPQRWPSFPPRRPRPRTAAEKAPVTAARAHFRLNHKDLHTDGRERTFKCLSF</sequence>
<name>Q4S664_TETNG</name>
<keyword evidence="2" id="KW-0732">Signal</keyword>
<evidence type="ECO:0000256" key="1">
    <source>
        <dbReference type="SAM" id="MobiDB-lite"/>
    </source>
</evidence>
<feature type="signal peptide" evidence="2">
    <location>
        <begin position="1"/>
        <end position="18"/>
    </location>
</feature>
<organism evidence="3">
    <name type="scientific">Tetraodon nigroviridis</name>
    <name type="common">Spotted green pufferfish</name>
    <name type="synonym">Chelonodon nigroviridis</name>
    <dbReference type="NCBI Taxonomy" id="99883"/>
    <lineage>
        <taxon>Eukaryota</taxon>
        <taxon>Metazoa</taxon>
        <taxon>Chordata</taxon>
        <taxon>Craniata</taxon>
        <taxon>Vertebrata</taxon>
        <taxon>Euteleostomi</taxon>
        <taxon>Actinopterygii</taxon>
        <taxon>Neopterygii</taxon>
        <taxon>Teleostei</taxon>
        <taxon>Neoteleostei</taxon>
        <taxon>Acanthomorphata</taxon>
        <taxon>Eupercaria</taxon>
        <taxon>Tetraodontiformes</taxon>
        <taxon>Tetradontoidea</taxon>
        <taxon>Tetraodontidae</taxon>
        <taxon>Tetraodon</taxon>
    </lineage>
</organism>
<proteinExistence type="predicted"/>
<feature type="chain" id="PRO_5004243701" evidence="2">
    <location>
        <begin position="19"/>
        <end position="192"/>
    </location>
</feature>
<dbReference type="EMBL" id="CAAE01014729">
    <property type="protein sequence ID" value="CAG03868.1"/>
    <property type="molecule type" value="Genomic_DNA"/>
</dbReference>
<accession>Q4S664</accession>
<evidence type="ECO:0000256" key="2">
    <source>
        <dbReference type="SAM" id="SignalP"/>
    </source>
</evidence>
<comment type="caution">
    <text evidence="3">The sequence shown here is derived from an EMBL/GenBank/DDBJ whole genome shotgun (WGS) entry which is preliminary data.</text>
</comment>
<dbReference type="KEGG" id="tng:GSTEN00023427G001"/>
<feature type="region of interest" description="Disordered" evidence="1">
    <location>
        <begin position="145"/>
        <end position="164"/>
    </location>
</feature>
<reference evidence="3" key="2">
    <citation type="submission" date="2004-02" db="EMBL/GenBank/DDBJ databases">
        <authorList>
            <consortium name="Genoscope"/>
            <consortium name="Whitehead Institute Centre for Genome Research"/>
        </authorList>
    </citation>
    <scope>NUCLEOTIDE SEQUENCE</scope>
</reference>